<dbReference type="EMBL" id="JXSQ01000003">
    <property type="protein sequence ID" value="KIP53379.1"/>
    <property type="molecule type" value="Genomic_DNA"/>
</dbReference>
<organism evidence="6 7">
    <name type="scientific">Leucobacter komagatae</name>
    <dbReference type="NCBI Taxonomy" id="55969"/>
    <lineage>
        <taxon>Bacteria</taxon>
        <taxon>Bacillati</taxon>
        <taxon>Actinomycetota</taxon>
        <taxon>Actinomycetes</taxon>
        <taxon>Micrococcales</taxon>
        <taxon>Microbacteriaceae</taxon>
        <taxon>Leucobacter</taxon>
    </lineage>
</organism>
<dbReference type="PIRSF" id="PIRSF002741">
    <property type="entry name" value="MppA"/>
    <property type="match status" value="1"/>
</dbReference>
<comment type="similarity">
    <text evidence="2">Belongs to the bacterial solute-binding protein 5 family.</text>
</comment>
<dbReference type="SUPFAM" id="SSF53850">
    <property type="entry name" value="Periplasmic binding protein-like II"/>
    <property type="match status" value="1"/>
</dbReference>
<keyword evidence="7" id="KW-1185">Reference proteome</keyword>
<dbReference type="Proteomes" id="UP000032120">
    <property type="component" value="Unassembled WGS sequence"/>
</dbReference>
<evidence type="ECO:0000259" key="5">
    <source>
        <dbReference type="Pfam" id="PF00496"/>
    </source>
</evidence>
<accession>A0A0D0IP95</accession>
<evidence type="ECO:0000256" key="3">
    <source>
        <dbReference type="ARBA" id="ARBA00022448"/>
    </source>
</evidence>
<dbReference type="InterPro" id="IPR039424">
    <property type="entry name" value="SBP_5"/>
</dbReference>
<dbReference type="OrthoDB" id="9801912at2"/>
<dbReference type="GO" id="GO:0043190">
    <property type="term" value="C:ATP-binding cassette (ABC) transporter complex"/>
    <property type="evidence" value="ECO:0007669"/>
    <property type="project" value="InterPro"/>
</dbReference>
<dbReference type="Pfam" id="PF00496">
    <property type="entry name" value="SBP_bac_5"/>
    <property type="match status" value="1"/>
</dbReference>
<proteinExistence type="inferred from homology"/>
<evidence type="ECO:0000256" key="4">
    <source>
        <dbReference type="ARBA" id="ARBA00022729"/>
    </source>
</evidence>
<evidence type="ECO:0000313" key="7">
    <source>
        <dbReference type="Proteomes" id="UP000032120"/>
    </source>
</evidence>
<dbReference type="AlphaFoldDB" id="A0A0D0IP95"/>
<comment type="subcellular location">
    <subcellularLocation>
        <location evidence="1">Cell envelope</location>
    </subcellularLocation>
</comment>
<dbReference type="Gene3D" id="3.90.76.10">
    <property type="entry name" value="Dipeptide-binding Protein, Domain 1"/>
    <property type="match status" value="1"/>
</dbReference>
<comment type="caution">
    <text evidence="6">The sequence shown here is derived from an EMBL/GenBank/DDBJ whole genome shotgun (WGS) entry which is preliminary data.</text>
</comment>
<reference evidence="6 7" key="1">
    <citation type="submission" date="2015-01" db="EMBL/GenBank/DDBJ databases">
        <title>Draft genome sequence of Leucobacter komagatae strain VKM ST2845.</title>
        <authorList>
            <person name="Karlyshev A.V."/>
            <person name="Kudryashova E.B."/>
        </authorList>
    </citation>
    <scope>NUCLEOTIDE SEQUENCE [LARGE SCALE GENOMIC DNA]</scope>
    <source>
        <strain evidence="6 7">VKM ST2845</strain>
    </source>
</reference>
<evidence type="ECO:0000256" key="2">
    <source>
        <dbReference type="ARBA" id="ARBA00005695"/>
    </source>
</evidence>
<gene>
    <name evidence="6" type="ORF">SD72_03925</name>
</gene>
<dbReference type="GO" id="GO:0030313">
    <property type="term" value="C:cell envelope"/>
    <property type="evidence" value="ECO:0007669"/>
    <property type="project" value="UniProtKB-SubCell"/>
</dbReference>
<dbReference type="GO" id="GO:1904680">
    <property type="term" value="F:peptide transmembrane transporter activity"/>
    <property type="evidence" value="ECO:0007669"/>
    <property type="project" value="TreeGrafter"/>
</dbReference>
<sequence>MEEELKKRQLFTSVALAGTAALLLSSCASGNGSEGGSGNAGGAITIGTTEVVTSLDPAGAYDNGSFAVMTNVYPFLLNNPVGESTVEGDIAESAEFTAPTEYTVKLKPGLKFANGNDLTSSDVKFTFDRQVAIGDPNGPSSLLANLDSVDAPDDTTVVFNLNSENDQTFPQVLSSPVGPIVDEDVFPADAILDDQELVKANPFAGPYAVTNFDKGNLIAYKAFDGYQGLWGAPKSDSINVKYFANESNLSQAIETKAVDVAFRNISATDVEKFEGTDGLNVVKGPGGEIRYIVFNFNTMPFGISTEDADAAKALAVRQAVADSIDREKISSEVFKDTYTPLYSYIPEGLLGANESLMGLYGDGEGGPDAERAAKRLADAGVETPVKINLQYAGERYGAASAEEYAQIKSQLEADGLFTIELQSTEWGQYTEDRVKDLYPAHQLGWFPDYSDPDNYLTPFFSPDNFLVNHFENAEAVKLIDEQRVTGDEGQRAALLEEVQDLLAADLSTLPMQQGSQVAIAVDGVDGVTLDASFKFRFGSLTK</sequence>
<dbReference type="PANTHER" id="PTHR30290">
    <property type="entry name" value="PERIPLASMIC BINDING COMPONENT OF ABC TRANSPORTER"/>
    <property type="match status" value="1"/>
</dbReference>
<name>A0A0D0IP95_9MICO</name>
<dbReference type="Gene3D" id="3.10.105.10">
    <property type="entry name" value="Dipeptide-binding Protein, Domain 3"/>
    <property type="match status" value="1"/>
</dbReference>
<dbReference type="GO" id="GO:0042597">
    <property type="term" value="C:periplasmic space"/>
    <property type="evidence" value="ECO:0007669"/>
    <property type="project" value="UniProtKB-ARBA"/>
</dbReference>
<feature type="domain" description="Solute-binding protein family 5" evidence="5">
    <location>
        <begin position="86"/>
        <end position="464"/>
    </location>
</feature>
<keyword evidence="3" id="KW-0813">Transport</keyword>
<dbReference type="RefSeq" id="WP_042543115.1">
    <property type="nucleotide sequence ID" value="NZ_JXSQ01000003.1"/>
</dbReference>
<dbReference type="Gene3D" id="3.40.190.10">
    <property type="entry name" value="Periplasmic binding protein-like II"/>
    <property type="match status" value="1"/>
</dbReference>
<dbReference type="GO" id="GO:0015833">
    <property type="term" value="P:peptide transport"/>
    <property type="evidence" value="ECO:0007669"/>
    <property type="project" value="TreeGrafter"/>
</dbReference>
<protein>
    <submittedName>
        <fullName evidence="6">Peptide ABC transporter substrate-binding protein</fullName>
    </submittedName>
</protein>
<dbReference type="PANTHER" id="PTHR30290:SF10">
    <property type="entry name" value="PERIPLASMIC OLIGOPEPTIDE-BINDING PROTEIN-RELATED"/>
    <property type="match status" value="1"/>
</dbReference>
<dbReference type="InterPro" id="IPR030678">
    <property type="entry name" value="Peptide/Ni-bd"/>
</dbReference>
<evidence type="ECO:0000256" key="1">
    <source>
        <dbReference type="ARBA" id="ARBA00004196"/>
    </source>
</evidence>
<evidence type="ECO:0000313" key="6">
    <source>
        <dbReference type="EMBL" id="KIP53379.1"/>
    </source>
</evidence>
<dbReference type="InterPro" id="IPR000914">
    <property type="entry name" value="SBP_5_dom"/>
</dbReference>
<dbReference type="PROSITE" id="PS51257">
    <property type="entry name" value="PROKAR_LIPOPROTEIN"/>
    <property type="match status" value="1"/>
</dbReference>
<keyword evidence="4" id="KW-0732">Signal</keyword>